<feature type="non-terminal residue" evidence="1">
    <location>
        <position position="247"/>
    </location>
</feature>
<comment type="caution">
    <text evidence="1">The sequence shown here is derived from an EMBL/GenBank/DDBJ whole genome shotgun (WGS) entry which is preliminary data.</text>
</comment>
<accession>A0ABD0NE34</accession>
<dbReference type="Proteomes" id="UP001529510">
    <property type="component" value="Unassembled WGS sequence"/>
</dbReference>
<evidence type="ECO:0000313" key="2">
    <source>
        <dbReference type="Proteomes" id="UP001529510"/>
    </source>
</evidence>
<proteinExistence type="predicted"/>
<gene>
    <name evidence="1" type="ORF">M9458_043216</name>
</gene>
<protein>
    <recommendedName>
        <fullName evidence="3">L1 transposable element RRM domain-containing protein</fullName>
    </recommendedName>
</protein>
<reference evidence="1 2" key="1">
    <citation type="submission" date="2024-05" db="EMBL/GenBank/DDBJ databases">
        <title>Genome sequencing and assembly of Indian major carp, Cirrhinus mrigala (Hamilton, 1822).</title>
        <authorList>
            <person name="Mohindra V."/>
            <person name="Chowdhury L.M."/>
            <person name="Lal K."/>
            <person name="Jena J.K."/>
        </authorList>
    </citation>
    <scope>NUCLEOTIDE SEQUENCE [LARGE SCALE GENOMIC DNA]</scope>
    <source>
        <strain evidence="1">CM1030</strain>
        <tissue evidence="1">Blood</tissue>
    </source>
</reference>
<dbReference type="FunFam" id="3.30.70.1820:FF:000004">
    <property type="entry name" value="Uncharacterized protein"/>
    <property type="match status" value="1"/>
</dbReference>
<dbReference type="PANTHER" id="PTHR11505">
    <property type="entry name" value="L1 TRANSPOSABLE ELEMENT-RELATED"/>
    <property type="match status" value="1"/>
</dbReference>
<evidence type="ECO:0000313" key="1">
    <source>
        <dbReference type="EMBL" id="KAL0159491.1"/>
    </source>
</evidence>
<name>A0ABD0NE34_CIRMR</name>
<keyword evidence="2" id="KW-1185">Reference proteome</keyword>
<dbReference type="EMBL" id="JAMKFB020000022">
    <property type="protein sequence ID" value="KAL0159491.1"/>
    <property type="molecule type" value="Genomic_DNA"/>
</dbReference>
<sequence>MAPHDPNKPGDMLALLLKEIQEGNNNLLQKIDSKTADLQTSIENLHSTVSSLLGRVMEAEKRIGDTEDEVRRIDSLMKVVRQENETLKDKVEYLANYSRRSNIRVVGMKEGSEGSDPVKFLSEWLPNVLGAQHFSEQLEIERAHRTLNPVPNPDKPLRPILVRLLRYQDREKILRLAKQKGEITMDGRRISIFPDMSPDLAKRRKLMIPALKAFKERKVSCYLVHPARIKIITEDGKFRFFETPGEA</sequence>
<evidence type="ECO:0008006" key="3">
    <source>
        <dbReference type="Google" id="ProtNLM"/>
    </source>
</evidence>
<dbReference type="InterPro" id="IPR004244">
    <property type="entry name" value="Transposase_22"/>
</dbReference>
<dbReference type="AlphaFoldDB" id="A0ABD0NE34"/>
<dbReference type="Gene3D" id="3.30.70.1820">
    <property type="entry name" value="L1 transposable element, RRM domain"/>
    <property type="match status" value="1"/>
</dbReference>
<organism evidence="1 2">
    <name type="scientific">Cirrhinus mrigala</name>
    <name type="common">Mrigala</name>
    <dbReference type="NCBI Taxonomy" id="683832"/>
    <lineage>
        <taxon>Eukaryota</taxon>
        <taxon>Metazoa</taxon>
        <taxon>Chordata</taxon>
        <taxon>Craniata</taxon>
        <taxon>Vertebrata</taxon>
        <taxon>Euteleostomi</taxon>
        <taxon>Actinopterygii</taxon>
        <taxon>Neopterygii</taxon>
        <taxon>Teleostei</taxon>
        <taxon>Ostariophysi</taxon>
        <taxon>Cypriniformes</taxon>
        <taxon>Cyprinidae</taxon>
        <taxon>Labeoninae</taxon>
        <taxon>Labeonini</taxon>
        <taxon>Cirrhinus</taxon>
    </lineage>
</organism>